<evidence type="ECO:0000313" key="1">
    <source>
        <dbReference type="Proteomes" id="UP000695007"/>
    </source>
</evidence>
<sequence length="88" mass="10391">MYLRFCSSEQIKKIEYIRPITTKSHFCFQPIKAIGLRSVSAFLFDRDIFWLNNVEYSHTVILQQGMSKFAQIILDFQIGWRKLTDPGD</sequence>
<dbReference type="RefSeq" id="XP_011495017.1">
    <property type="nucleotide sequence ID" value="XM_011496715.1"/>
</dbReference>
<evidence type="ECO:0000313" key="2">
    <source>
        <dbReference type="RefSeq" id="XP_011495017.1"/>
    </source>
</evidence>
<dbReference type="GeneID" id="105359941"/>
<keyword evidence="1" id="KW-1185">Reference proteome</keyword>
<accession>A0AAJ6VL40</accession>
<dbReference type="AlphaFoldDB" id="A0AAJ6VL40"/>
<proteinExistence type="predicted"/>
<name>A0AAJ6VL40_9HYME</name>
<organism evidence="1 2">
    <name type="scientific">Ceratosolen solmsi marchali</name>
    <dbReference type="NCBI Taxonomy" id="326594"/>
    <lineage>
        <taxon>Eukaryota</taxon>
        <taxon>Metazoa</taxon>
        <taxon>Ecdysozoa</taxon>
        <taxon>Arthropoda</taxon>
        <taxon>Hexapoda</taxon>
        <taxon>Insecta</taxon>
        <taxon>Pterygota</taxon>
        <taxon>Neoptera</taxon>
        <taxon>Endopterygota</taxon>
        <taxon>Hymenoptera</taxon>
        <taxon>Apocrita</taxon>
        <taxon>Proctotrupomorpha</taxon>
        <taxon>Chalcidoidea</taxon>
        <taxon>Agaonidae</taxon>
        <taxon>Agaoninae</taxon>
        <taxon>Ceratosolen</taxon>
    </lineage>
</organism>
<reference evidence="2" key="1">
    <citation type="submission" date="2025-08" db="UniProtKB">
        <authorList>
            <consortium name="RefSeq"/>
        </authorList>
    </citation>
    <scope>IDENTIFICATION</scope>
</reference>
<protein>
    <submittedName>
        <fullName evidence="2">Uncharacterized protein LOC105359941</fullName>
    </submittedName>
</protein>
<dbReference type="Proteomes" id="UP000695007">
    <property type="component" value="Unplaced"/>
</dbReference>
<gene>
    <name evidence="2" type="primary">LOC105359941</name>
</gene>
<dbReference type="KEGG" id="csol:105359941"/>